<evidence type="ECO:0000313" key="3">
    <source>
        <dbReference type="EMBL" id="NMO10188.1"/>
    </source>
</evidence>
<dbReference type="OrthoDB" id="134019at2157"/>
<keyword evidence="1" id="KW-0808">Transferase</keyword>
<keyword evidence="4" id="KW-1185">Reference proteome</keyword>
<accession>A0A2H4VCA1</accession>
<dbReference type="EMBL" id="CP017768">
    <property type="protein sequence ID" value="AUB60420.1"/>
    <property type="molecule type" value="Genomic_DNA"/>
</dbReference>
<dbReference type="RefSeq" id="WP_100905693.1">
    <property type="nucleotide sequence ID" value="NZ_CP017766.1"/>
</dbReference>
<dbReference type="SUPFAM" id="SSF53335">
    <property type="entry name" value="S-adenosyl-L-methionine-dependent methyltransferases"/>
    <property type="match status" value="1"/>
</dbReference>
<dbReference type="Proteomes" id="UP000232631">
    <property type="component" value="Chromosome"/>
</dbReference>
<accession>A0A2H4VQT1</accession>
<dbReference type="GeneID" id="35126191"/>
<evidence type="ECO:0000313" key="4">
    <source>
        <dbReference type="Proteomes" id="UP000232631"/>
    </source>
</evidence>
<dbReference type="Proteomes" id="UP000591058">
    <property type="component" value="Unassembled WGS sequence"/>
</dbReference>
<dbReference type="Pfam" id="PF06325">
    <property type="entry name" value="PrmA"/>
    <property type="match status" value="1"/>
</dbReference>
<dbReference type="GO" id="GO:0032259">
    <property type="term" value="P:methylation"/>
    <property type="evidence" value="ECO:0007669"/>
    <property type="project" value="UniProtKB-KW"/>
</dbReference>
<evidence type="ECO:0000313" key="2">
    <source>
        <dbReference type="EMBL" id="AUB60420.1"/>
    </source>
</evidence>
<dbReference type="Proteomes" id="UP000232806">
    <property type="component" value="Chromosome"/>
</dbReference>
<dbReference type="EMBL" id="JABBYL010000035">
    <property type="protein sequence ID" value="NMO10188.1"/>
    <property type="molecule type" value="Genomic_DNA"/>
</dbReference>
<organism evidence="1 5">
    <name type="scientific">Methanobacterium subterraneum</name>
    <dbReference type="NCBI Taxonomy" id="59277"/>
    <lineage>
        <taxon>Archaea</taxon>
        <taxon>Methanobacteriati</taxon>
        <taxon>Methanobacteriota</taxon>
        <taxon>Methanomada group</taxon>
        <taxon>Methanobacteria</taxon>
        <taxon>Methanobacteriales</taxon>
        <taxon>Methanobacteriaceae</taxon>
        <taxon>Methanobacterium</taxon>
    </lineage>
</organism>
<dbReference type="GO" id="GO:0008168">
    <property type="term" value="F:methyltransferase activity"/>
    <property type="evidence" value="ECO:0007669"/>
    <property type="project" value="UniProtKB-KW"/>
</dbReference>
<gene>
    <name evidence="1" type="ORF">BK007_06665</name>
    <name evidence="2" type="ORF">BK009_06830</name>
    <name evidence="3" type="ORF">HG719_10235</name>
</gene>
<reference evidence="4 5" key="1">
    <citation type="submission" date="2016-10" db="EMBL/GenBank/DDBJ databases">
        <title>Comparative genomics between deep and shallow subseafloor isolates.</title>
        <authorList>
            <person name="Ishii S."/>
            <person name="Miller J.R."/>
            <person name="Sutton G."/>
            <person name="Suzuki S."/>
            <person name="Methe B."/>
            <person name="Inagaki F."/>
            <person name="Imachi H."/>
        </authorList>
    </citation>
    <scope>NUCLEOTIDE SEQUENCE [LARGE SCALE GENOMIC DNA]</scope>
    <source>
        <strain evidence="2 4">A8p</strain>
        <strain evidence="1 5">MO-MB1</strain>
    </source>
</reference>
<protein>
    <submittedName>
        <fullName evidence="1">Methyltransferase</fullName>
    </submittedName>
</protein>
<dbReference type="Gene3D" id="3.40.50.150">
    <property type="entry name" value="Vaccinia Virus protein VP39"/>
    <property type="match status" value="1"/>
</dbReference>
<dbReference type="EMBL" id="CP017766">
    <property type="protein sequence ID" value="AUB55716.1"/>
    <property type="molecule type" value="Genomic_DNA"/>
</dbReference>
<name>A0A2H4VCA1_9EURY</name>
<dbReference type="KEGG" id="msub:BK009_06830"/>
<dbReference type="CDD" id="cd02440">
    <property type="entry name" value="AdoMet_MTases"/>
    <property type="match status" value="1"/>
</dbReference>
<dbReference type="AlphaFoldDB" id="A0A2H4VCA1"/>
<reference evidence="3 6" key="2">
    <citation type="submission" date="2020-04" db="EMBL/GenBank/DDBJ databases">
        <title>Draft genome of Methanobacterium subterraneum isolated from animal feces.</title>
        <authorList>
            <person name="Ouboter H.T."/>
            <person name="Berger S."/>
            <person name="Gungor E."/>
            <person name="Jetten M.S.M."/>
            <person name="Welte C.U."/>
        </authorList>
    </citation>
    <scope>NUCLEOTIDE SEQUENCE [LARGE SCALE GENOMIC DNA]</scope>
    <source>
        <strain evidence="3">HO_2020</strain>
    </source>
</reference>
<evidence type="ECO:0000313" key="1">
    <source>
        <dbReference type="EMBL" id="AUB55716.1"/>
    </source>
</evidence>
<evidence type="ECO:0000313" key="6">
    <source>
        <dbReference type="Proteomes" id="UP000591058"/>
    </source>
</evidence>
<proteinExistence type="predicted"/>
<sequence length="327" mass="36586">MDIKCRCNQECVKKPPVVLEKIEYFYYPCDNCPERNFKKFKPFLEQIEPHEKIGGNWGRCTCGRRHLDMVVAHILTIMQKEGLKDEKTSLRDVCVPLITPAYPLQTVPYLSRDTLVILSPDVNHQCATRIINEVPEVKGVLKGNIRDTVGLKDSELPSNEYELLAGCDMRCDLVQTPDGPLCIYKHQGEIHIEFPKPVSPKISALIRVMAKYKNPKILDCTCGPGTLGIAALKNGASKVVFNDLWHPAACTTALNLEVNGFPVKLSNLEKGLVAHGESWDVYCLDVKELGTILREKFDICIVDTFPGVDTTIFTDAVQNLCSEIVII</sequence>
<dbReference type="InterPro" id="IPR029063">
    <property type="entry name" value="SAM-dependent_MTases_sf"/>
</dbReference>
<keyword evidence="1" id="KW-0489">Methyltransferase</keyword>
<evidence type="ECO:0000313" key="5">
    <source>
        <dbReference type="Proteomes" id="UP000232806"/>
    </source>
</evidence>